<accession>K0SK82</accession>
<feature type="non-terminal residue" evidence="1">
    <location>
        <position position="1"/>
    </location>
</feature>
<protein>
    <submittedName>
        <fullName evidence="1">Uncharacterized protein</fullName>
    </submittedName>
</protein>
<keyword evidence="2" id="KW-1185">Reference proteome</keyword>
<dbReference type="Proteomes" id="UP000266841">
    <property type="component" value="Unassembled WGS sequence"/>
</dbReference>
<evidence type="ECO:0000313" key="1">
    <source>
        <dbReference type="EMBL" id="EJK61416.1"/>
    </source>
</evidence>
<sequence length="206" mass="23364">IAPQTAAEMVGLEHGMLVFWREHQYNHMGYSGFDGSLAMFARLGLCSPGWSGNKMDRPLLRVFNHAINANAPVHHNIRDLVSHSRLVGFVVKVRAIFFAEFVRHKADFPGIDCEALFIGTVLHSLDHYCAEKNVTDPLYMNTSNKRFGKMAEINRIVSAAFVTDVDGIYFGKRFYQCSHPFYLRVYAKAAKIDKELADNMDCCIIR</sequence>
<gene>
    <name evidence="1" type="ORF">THAOC_18103</name>
</gene>
<name>K0SK82_THAOC</name>
<proteinExistence type="predicted"/>
<dbReference type="OrthoDB" id="42055at2759"/>
<dbReference type="EMBL" id="AGNL01020035">
    <property type="protein sequence ID" value="EJK61416.1"/>
    <property type="molecule type" value="Genomic_DNA"/>
</dbReference>
<reference evidence="1 2" key="1">
    <citation type="journal article" date="2012" name="Genome Biol.">
        <title>Genome and low-iron response of an oceanic diatom adapted to chronic iron limitation.</title>
        <authorList>
            <person name="Lommer M."/>
            <person name="Specht M."/>
            <person name="Roy A.S."/>
            <person name="Kraemer L."/>
            <person name="Andreson R."/>
            <person name="Gutowska M.A."/>
            <person name="Wolf J."/>
            <person name="Bergner S.V."/>
            <person name="Schilhabel M.B."/>
            <person name="Klostermeier U.C."/>
            <person name="Beiko R.G."/>
            <person name="Rosenstiel P."/>
            <person name="Hippler M."/>
            <person name="Laroche J."/>
        </authorList>
    </citation>
    <scope>NUCLEOTIDE SEQUENCE [LARGE SCALE GENOMIC DNA]</scope>
    <source>
        <strain evidence="1 2">CCMP1005</strain>
    </source>
</reference>
<dbReference type="AlphaFoldDB" id="K0SK82"/>
<organism evidence="1 2">
    <name type="scientific">Thalassiosira oceanica</name>
    <name type="common">Marine diatom</name>
    <dbReference type="NCBI Taxonomy" id="159749"/>
    <lineage>
        <taxon>Eukaryota</taxon>
        <taxon>Sar</taxon>
        <taxon>Stramenopiles</taxon>
        <taxon>Ochrophyta</taxon>
        <taxon>Bacillariophyta</taxon>
        <taxon>Coscinodiscophyceae</taxon>
        <taxon>Thalassiosirophycidae</taxon>
        <taxon>Thalassiosirales</taxon>
        <taxon>Thalassiosiraceae</taxon>
        <taxon>Thalassiosira</taxon>
    </lineage>
</organism>
<comment type="caution">
    <text evidence="1">The sequence shown here is derived from an EMBL/GenBank/DDBJ whole genome shotgun (WGS) entry which is preliminary data.</text>
</comment>
<evidence type="ECO:0000313" key="2">
    <source>
        <dbReference type="Proteomes" id="UP000266841"/>
    </source>
</evidence>